<organism evidence="1 2">
    <name type="scientific">Aspergillus leporis</name>
    <dbReference type="NCBI Taxonomy" id="41062"/>
    <lineage>
        <taxon>Eukaryota</taxon>
        <taxon>Fungi</taxon>
        <taxon>Dikarya</taxon>
        <taxon>Ascomycota</taxon>
        <taxon>Pezizomycotina</taxon>
        <taxon>Eurotiomycetes</taxon>
        <taxon>Eurotiomycetidae</taxon>
        <taxon>Eurotiales</taxon>
        <taxon>Aspergillaceae</taxon>
        <taxon>Aspergillus</taxon>
        <taxon>Aspergillus subgen. Circumdati</taxon>
    </lineage>
</organism>
<dbReference type="OrthoDB" id="408373at2759"/>
<dbReference type="EMBL" id="ML732278">
    <property type="protein sequence ID" value="KAB8071231.1"/>
    <property type="molecule type" value="Genomic_DNA"/>
</dbReference>
<dbReference type="Gene3D" id="3.40.50.1820">
    <property type="entry name" value="alpha/beta hydrolase"/>
    <property type="match status" value="1"/>
</dbReference>
<evidence type="ECO:0008006" key="3">
    <source>
        <dbReference type="Google" id="ProtNLM"/>
    </source>
</evidence>
<name>A0A5N5WRW7_9EURO</name>
<reference evidence="1 2" key="1">
    <citation type="submission" date="2019-04" db="EMBL/GenBank/DDBJ databases">
        <title>Friends and foes A comparative genomics study of 23 Aspergillus species from section Flavi.</title>
        <authorList>
            <consortium name="DOE Joint Genome Institute"/>
            <person name="Kjaerbolling I."/>
            <person name="Vesth T."/>
            <person name="Frisvad J.C."/>
            <person name="Nybo J.L."/>
            <person name="Theobald S."/>
            <person name="Kildgaard S."/>
            <person name="Isbrandt T."/>
            <person name="Kuo A."/>
            <person name="Sato A."/>
            <person name="Lyhne E.K."/>
            <person name="Kogle M.E."/>
            <person name="Wiebenga A."/>
            <person name="Kun R.S."/>
            <person name="Lubbers R.J."/>
            <person name="Makela M.R."/>
            <person name="Barry K."/>
            <person name="Chovatia M."/>
            <person name="Clum A."/>
            <person name="Daum C."/>
            <person name="Haridas S."/>
            <person name="He G."/>
            <person name="LaButti K."/>
            <person name="Lipzen A."/>
            <person name="Mondo S."/>
            <person name="Riley R."/>
            <person name="Salamov A."/>
            <person name="Simmons B.A."/>
            <person name="Magnuson J.K."/>
            <person name="Henrissat B."/>
            <person name="Mortensen U.H."/>
            <person name="Larsen T.O."/>
            <person name="Devries R.P."/>
            <person name="Grigoriev I.V."/>
            <person name="Machida M."/>
            <person name="Baker S.E."/>
            <person name="Andersen M.R."/>
        </authorList>
    </citation>
    <scope>NUCLEOTIDE SEQUENCE [LARGE SCALE GENOMIC DNA]</scope>
    <source>
        <strain evidence="1 2">CBS 151.66</strain>
    </source>
</reference>
<proteinExistence type="predicted"/>
<keyword evidence="2" id="KW-1185">Reference proteome</keyword>
<dbReference type="Proteomes" id="UP000326565">
    <property type="component" value="Unassembled WGS sequence"/>
</dbReference>
<evidence type="ECO:0000313" key="2">
    <source>
        <dbReference type="Proteomes" id="UP000326565"/>
    </source>
</evidence>
<gene>
    <name evidence="1" type="ORF">BDV29DRAFT_159652</name>
</gene>
<sequence length="378" mass="41701">MDFRLALVITVLSAPLSVFLYRQIRSSLEDIQHTPEERTFTPARTGPAAQEGRIFSKPVYPIDAFPGSGQFKTIYGTIHVFEWGPEDAEKVLLMHGLGTPCIALGDMKRGYSDAPNDLVFDARLYTTQVLLVLSSSPLSWTGTSAFHIIGFSLGGSIAVAFAAYHATMLRSITLVCPGGLIRTSHTKPLDRVLYSSARAILEWLRLKPFRDSLEPRNGAACADVPGEKEGEDDLAFDDVSIAEDRPQVTIGEVIRWQLGANASFVWSYLSILRSALVYRRHDRTWRVLADELARRRAVDALPGLTGGMVCLIVAESGIIVVGDECASDAAETLGTETVETHILSGGHEIAISRSRDVNSIAMGFWNRPWQKYDDRYRI</sequence>
<dbReference type="SUPFAM" id="SSF53474">
    <property type="entry name" value="alpha/beta-Hydrolases"/>
    <property type="match status" value="1"/>
</dbReference>
<dbReference type="InterPro" id="IPR029058">
    <property type="entry name" value="AB_hydrolase_fold"/>
</dbReference>
<dbReference type="AlphaFoldDB" id="A0A5N5WRW7"/>
<accession>A0A5N5WRW7</accession>
<evidence type="ECO:0000313" key="1">
    <source>
        <dbReference type="EMBL" id="KAB8071231.1"/>
    </source>
</evidence>
<protein>
    <recommendedName>
        <fullName evidence="3">Alpha/Beta hydrolase protein</fullName>
    </recommendedName>
</protein>